<dbReference type="EMBL" id="MCBQ01013306">
    <property type="protein sequence ID" value="RKF64371.1"/>
    <property type="molecule type" value="Genomic_DNA"/>
</dbReference>
<accession>A0A420I3Z8</accession>
<dbReference type="GO" id="GO:0016627">
    <property type="term" value="F:oxidoreductase activity, acting on the CH-CH group of donors"/>
    <property type="evidence" value="ECO:0007669"/>
    <property type="project" value="InterPro"/>
</dbReference>
<feature type="transmembrane region" description="Helical" evidence="6">
    <location>
        <begin position="28"/>
        <end position="46"/>
    </location>
</feature>
<keyword evidence="3 6" id="KW-0812">Transmembrane</keyword>
<feature type="transmembrane region" description="Helical" evidence="6">
    <location>
        <begin position="191"/>
        <end position="209"/>
    </location>
</feature>
<evidence type="ECO:0000256" key="6">
    <source>
        <dbReference type="SAM" id="Phobius"/>
    </source>
</evidence>
<dbReference type="GO" id="GO:0006629">
    <property type="term" value="P:lipid metabolic process"/>
    <property type="evidence" value="ECO:0007669"/>
    <property type="project" value="InterPro"/>
</dbReference>
<dbReference type="AlphaFoldDB" id="A0A420I3Z8"/>
<evidence type="ECO:0000256" key="3">
    <source>
        <dbReference type="ARBA" id="ARBA00022692"/>
    </source>
</evidence>
<dbReference type="STRING" id="62708.A0A420I3Z8"/>
<keyword evidence="5 6" id="KW-0472">Membrane</keyword>
<evidence type="ECO:0000313" key="9">
    <source>
        <dbReference type="Proteomes" id="UP000283383"/>
    </source>
</evidence>
<evidence type="ECO:0000256" key="1">
    <source>
        <dbReference type="ARBA" id="ARBA00004141"/>
    </source>
</evidence>
<organism evidence="8 9">
    <name type="scientific">Golovinomyces cichoracearum</name>
    <dbReference type="NCBI Taxonomy" id="62708"/>
    <lineage>
        <taxon>Eukaryota</taxon>
        <taxon>Fungi</taxon>
        <taxon>Dikarya</taxon>
        <taxon>Ascomycota</taxon>
        <taxon>Pezizomycotina</taxon>
        <taxon>Leotiomycetes</taxon>
        <taxon>Erysiphales</taxon>
        <taxon>Erysiphaceae</taxon>
        <taxon>Golovinomyces</taxon>
    </lineage>
</organism>
<dbReference type="InterPro" id="IPR001104">
    <property type="entry name" value="3-oxo-5_a-steroid_4-DH_C"/>
</dbReference>
<comment type="similarity">
    <text evidence="2">Belongs to the steroid 5-alpha reductase family.</text>
</comment>
<dbReference type="PANTHER" id="PTHR10556">
    <property type="entry name" value="3-OXO-5-ALPHA-STEROID 4-DEHYDROGENASE"/>
    <property type="match status" value="1"/>
</dbReference>
<proteinExistence type="inferred from homology"/>
<reference evidence="8 9" key="1">
    <citation type="journal article" date="2018" name="BMC Genomics">
        <title>Comparative genome analyses reveal sequence features reflecting distinct modes of host-adaptation between dicot and monocot powdery mildew.</title>
        <authorList>
            <person name="Wu Y."/>
            <person name="Ma X."/>
            <person name="Pan Z."/>
            <person name="Kale S.D."/>
            <person name="Song Y."/>
            <person name="King H."/>
            <person name="Zhang Q."/>
            <person name="Presley C."/>
            <person name="Deng X."/>
            <person name="Wei C.I."/>
            <person name="Xiao S."/>
        </authorList>
    </citation>
    <scope>NUCLEOTIDE SEQUENCE [LARGE SCALE GENOMIC DNA]</scope>
    <source>
        <strain evidence="8">UMSG3</strain>
    </source>
</reference>
<keyword evidence="4 6" id="KW-1133">Transmembrane helix</keyword>
<feature type="transmembrane region" description="Helical" evidence="6">
    <location>
        <begin position="110"/>
        <end position="130"/>
    </location>
</feature>
<evidence type="ECO:0000256" key="4">
    <source>
        <dbReference type="ARBA" id="ARBA00022989"/>
    </source>
</evidence>
<evidence type="ECO:0000256" key="5">
    <source>
        <dbReference type="ARBA" id="ARBA00023136"/>
    </source>
</evidence>
<name>A0A420I3Z8_9PEZI</name>
<dbReference type="Pfam" id="PF02544">
    <property type="entry name" value="Steroid_dh"/>
    <property type="match status" value="1"/>
</dbReference>
<evidence type="ECO:0000313" key="8">
    <source>
        <dbReference type="EMBL" id="RKF64371.1"/>
    </source>
</evidence>
<keyword evidence="9" id="KW-1185">Reference proteome</keyword>
<evidence type="ECO:0000256" key="2">
    <source>
        <dbReference type="ARBA" id="ARBA00007742"/>
    </source>
</evidence>
<gene>
    <name evidence="8" type="ORF">GcM3_133016</name>
</gene>
<evidence type="ECO:0000259" key="7">
    <source>
        <dbReference type="Pfam" id="PF02544"/>
    </source>
</evidence>
<dbReference type="InterPro" id="IPR039357">
    <property type="entry name" value="SRD5A/TECR"/>
</dbReference>
<comment type="caution">
    <text evidence="8">The sequence shown here is derived from an EMBL/GenBank/DDBJ whole genome shotgun (WGS) entry which is preliminary data.</text>
</comment>
<feature type="transmembrane region" description="Helical" evidence="6">
    <location>
        <begin position="142"/>
        <end position="161"/>
    </location>
</feature>
<dbReference type="GO" id="GO:0016020">
    <property type="term" value="C:membrane"/>
    <property type="evidence" value="ECO:0007669"/>
    <property type="project" value="UniProtKB-SubCell"/>
</dbReference>
<dbReference type="PANTHER" id="PTHR10556:SF43">
    <property type="entry name" value="STEROID 5-ALPHA-REDUCTASE DET2"/>
    <property type="match status" value="1"/>
</dbReference>
<feature type="transmembrane region" description="Helical" evidence="6">
    <location>
        <begin position="66"/>
        <end position="86"/>
    </location>
</feature>
<sequence length="331" mass="37430">MAASISRIMGKCVIHISIFSPVPLSSNIFSGLIYIYIKVTILQWFISYYPAGKTSIRSRLNLPGKIAWISMEVPGFLTVLYCMNTIPRSSNSLSLDEKPINQNEIPTENVVMAAMFIIHYIYRAIIGPLLNPSMSPIHISIWGSAVCFQLMNGISIGGYLAGYGSPLAISRANSLDTLTIDSISSKSRAQLQWKLGILIWLLGFLGNIFHDDALRDIRRSVQREKNIKKRINVKAKDNQSDLSKKINIEKHYDIPSKGLFQWILFPHYLCEWVEWMGWWIAGGSAFLPAQIFLINEITTMLPRAIQGRKWYLEKLGIENLSNRKAILPGIL</sequence>
<dbReference type="PROSITE" id="PS50244">
    <property type="entry name" value="S5A_REDUCTASE"/>
    <property type="match status" value="1"/>
</dbReference>
<feature type="domain" description="3-oxo-5-alpha-steroid 4-dehydrogenase C-terminal" evidence="7">
    <location>
        <begin position="244"/>
        <end position="331"/>
    </location>
</feature>
<protein>
    <submittedName>
        <fullName evidence="8">Uncharacterized protein C9.08c</fullName>
    </submittedName>
</protein>
<dbReference type="Proteomes" id="UP000283383">
    <property type="component" value="Unassembled WGS sequence"/>
</dbReference>
<comment type="subcellular location">
    <subcellularLocation>
        <location evidence="1">Membrane</location>
        <topology evidence="1">Multi-pass membrane protein</topology>
    </subcellularLocation>
</comment>